<sequence length="1065" mass="117226">MPDILSLNQLIADRVREHPDLQILAIPDKNFNYTTYTTAELDAAASLLANYLRDTGALPGRAKGDATSRLTVGLLGVSDIDYVVTEMALYRMGYCVLFLSPNNSPPAIAHLLTITNASHIIVQDALLPSATTALTHLAVPSSVSIIHQPPSDVFGPDARVAHPDRTHWDPPLTPDVEFLLPVTIIHSSGSTGFPKPIIATNKAAVGNCIMNFNLTSLTTLPLYHGHGHSNLYRAWYAATPLYLFPTGSIPLTSANIIKLLSQAQDIQALYGVPFALKLLAETPEGLQVLKRLKLVMFGGSACPDELGDFLVSQGVPLVGHYGLSEMGQLMTSFRDFDTDKEWNWVRAKGPYIHTGVHEYMRFVPCDSDTYELYILDGWYTKVMSNQPDGSYATKDLFIKHPTIPDAYKYIGRVDDTLIMVNGEKTNPVPIELTLRSSPHIVDAIVFGARRTQIGALILPSEAAQHFSQDEFIRSITSTVALANAEAPSHSQLFTEALVFLPYGTQIPRADKGSILRPKVYREFEKEIERVYKRLEGEVGSEGKIRVEKEGEARVVVRDVIGRMIERPIDGLEDDTDLFDFGLDSLQSGRIRNAIQREIDLGGKTLSINAVFEHPSITKCVGIQLIVTATHASSLARLAKLVASLSTGKETDDLQTSPQKLMLELVDRYSQFTYPLEVHAKWVNDRTTSMSGKVVVLTGATGSLGSYILDELLADEDVETVYCLCRANDDTHAADRLAQSMKSRRLLTRLSVANANAKKRIVALAADLPAVRLGLDGERYRQIASRVTVIIHNAWAVNFNLGISSFETHIRGAVNLMHLALSSPRSQPAKFFFASSVSAVANWPGPGLVPEAVMDNPAVAQEMGYAQSKWVMEKLCQIAARTTPMHTAVLRIGQMVGDTTNGIWNESEGISLIIKCADTIGILPRLDDHVSWLPVNYAAKSIVELVDLPMPADCPVYHVLHPTRIAWSAVLDTLHAAHLNFKALPRRDWLKALRASDPDQRRNPSRKLLAFYEGKYGAEEETARAGLCTDKTVEASQWLRDAPVVNEGLVAKWVSAWRESGFLPKP</sequence>
<dbReference type="EMBL" id="WHUW01000148">
    <property type="protein sequence ID" value="KAF8420957.1"/>
    <property type="molecule type" value="Genomic_DNA"/>
</dbReference>
<dbReference type="PANTHER" id="PTHR43439">
    <property type="entry name" value="PHENYLACETATE-COENZYME A LIGASE"/>
    <property type="match status" value="1"/>
</dbReference>
<dbReference type="AlphaFoldDB" id="A0AAD4BDR7"/>
<dbReference type="InterPro" id="IPR051414">
    <property type="entry name" value="Adenylate-forming_Reductase"/>
</dbReference>
<dbReference type="Gene3D" id="3.40.50.12780">
    <property type="entry name" value="N-terminal domain of ligase-like"/>
    <property type="match status" value="1"/>
</dbReference>
<dbReference type="InterPro" id="IPR036291">
    <property type="entry name" value="NAD(P)-bd_dom_sf"/>
</dbReference>
<evidence type="ECO:0000313" key="4">
    <source>
        <dbReference type="EMBL" id="KAF8420957.1"/>
    </source>
</evidence>
<evidence type="ECO:0000256" key="1">
    <source>
        <dbReference type="ARBA" id="ARBA00022450"/>
    </source>
</evidence>
<feature type="domain" description="Polyketide synthase-like phosphopantetheine-binding" evidence="3">
    <location>
        <begin position="553"/>
        <end position="627"/>
    </location>
</feature>
<organism evidence="4 5">
    <name type="scientific">Boletus edulis BED1</name>
    <dbReference type="NCBI Taxonomy" id="1328754"/>
    <lineage>
        <taxon>Eukaryota</taxon>
        <taxon>Fungi</taxon>
        <taxon>Dikarya</taxon>
        <taxon>Basidiomycota</taxon>
        <taxon>Agaricomycotina</taxon>
        <taxon>Agaricomycetes</taxon>
        <taxon>Agaricomycetidae</taxon>
        <taxon>Boletales</taxon>
        <taxon>Boletineae</taxon>
        <taxon>Boletaceae</taxon>
        <taxon>Boletoideae</taxon>
        <taxon>Boletus</taxon>
    </lineage>
</organism>
<dbReference type="InterPro" id="IPR020806">
    <property type="entry name" value="PKS_PP-bd"/>
</dbReference>
<dbReference type="SUPFAM" id="SSF56801">
    <property type="entry name" value="Acetyl-CoA synthetase-like"/>
    <property type="match status" value="1"/>
</dbReference>
<proteinExistence type="predicted"/>
<dbReference type="InterPro" id="IPR000873">
    <property type="entry name" value="AMP-dep_synth/lig_dom"/>
</dbReference>
<dbReference type="Pfam" id="PF07993">
    <property type="entry name" value="NAD_binding_4"/>
    <property type="match status" value="1"/>
</dbReference>
<evidence type="ECO:0000256" key="2">
    <source>
        <dbReference type="ARBA" id="ARBA00022553"/>
    </source>
</evidence>
<dbReference type="SUPFAM" id="SSF51735">
    <property type="entry name" value="NAD(P)-binding Rossmann-fold domains"/>
    <property type="match status" value="1"/>
</dbReference>
<dbReference type="SUPFAM" id="SSF47336">
    <property type="entry name" value="ACP-like"/>
    <property type="match status" value="1"/>
</dbReference>
<comment type="caution">
    <text evidence="4">The sequence shown here is derived from an EMBL/GenBank/DDBJ whole genome shotgun (WGS) entry which is preliminary data.</text>
</comment>
<protein>
    <submittedName>
        <fullName evidence="4">L-aminoadipate-semialdehyde dehydrogenase</fullName>
    </submittedName>
</protein>
<keyword evidence="2" id="KW-0597">Phosphoprotein</keyword>
<dbReference type="InterPro" id="IPR020845">
    <property type="entry name" value="AMP-binding_CS"/>
</dbReference>
<dbReference type="PROSITE" id="PS00455">
    <property type="entry name" value="AMP_BINDING"/>
    <property type="match status" value="1"/>
</dbReference>
<reference evidence="4" key="2">
    <citation type="journal article" date="2020" name="Nat. Commun.">
        <title>Large-scale genome sequencing of mycorrhizal fungi provides insights into the early evolution of symbiotic traits.</title>
        <authorList>
            <person name="Miyauchi S."/>
            <person name="Kiss E."/>
            <person name="Kuo A."/>
            <person name="Drula E."/>
            <person name="Kohler A."/>
            <person name="Sanchez-Garcia M."/>
            <person name="Morin E."/>
            <person name="Andreopoulos B."/>
            <person name="Barry K.W."/>
            <person name="Bonito G."/>
            <person name="Buee M."/>
            <person name="Carver A."/>
            <person name="Chen C."/>
            <person name="Cichocki N."/>
            <person name="Clum A."/>
            <person name="Culley D."/>
            <person name="Crous P.W."/>
            <person name="Fauchery L."/>
            <person name="Girlanda M."/>
            <person name="Hayes R.D."/>
            <person name="Keri Z."/>
            <person name="LaButti K."/>
            <person name="Lipzen A."/>
            <person name="Lombard V."/>
            <person name="Magnuson J."/>
            <person name="Maillard F."/>
            <person name="Murat C."/>
            <person name="Nolan M."/>
            <person name="Ohm R.A."/>
            <person name="Pangilinan J."/>
            <person name="Pereira M.F."/>
            <person name="Perotto S."/>
            <person name="Peter M."/>
            <person name="Pfister S."/>
            <person name="Riley R."/>
            <person name="Sitrit Y."/>
            <person name="Stielow J.B."/>
            <person name="Szollosi G."/>
            <person name="Zifcakova L."/>
            <person name="Stursova M."/>
            <person name="Spatafora J.W."/>
            <person name="Tedersoo L."/>
            <person name="Vaario L.M."/>
            <person name="Yamada A."/>
            <person name="Yan M."/>
            <person name="Wang P."/>
            <person name="Xu J."/>
            <person name="Bruns T."/>
            <person name="Baldrian P."/>
            <person name="Vilgalys R."/>
            <person name="Dunand C."/>
            <person name="Henrissat B."/>
            <person name="Grigoriev I.V."/>
            <person name="Hibbett D."/>
            <person name="Nagy L.G."/>
            <person name="Martin F.M."/>
        </authorList>
    </citation>
    <scope>NUCLEOTIDE SEQUENCE</scope>
    <source>
        <strain evidence="4">BED1</strain>
    </source>
</reference>
<dbReference type="InterPro" id="IPR042099">
    <property type="entry name" value="ANL_N_sf"/>
</dbReference>
<dbReference type="Proteomes" id="UP001194468">
    <property type="component" value="Unassembled WGS sequence"/>
</dbReference>
<reference evidence="4" key="1">
    <citation type="submission" date="2019-10" db="EMBL/GenBank/DDBJ databases">
        <authorList>
            <consortium name="DOE Joint Genome Institute"/>
            <person name="Kuo A."/>
            <person name="Miyauchi S."/>
            <person name="Kiss E."/>
            <person name="Drula E."/>
            <person name="Kohler A."/>
            <person name="Sanchez-Garcia M."/>
            <person name="Andreopoulos B."/>
            <person name="Barry K.W."/>
            <person name="Bonito G."/>
            <person name="Buee M."/>
            <person name="Carver A."/>
            <person name="Chen C."/>
            <person name="Cichocki N."/>
            <person name="Clum A."/>
            <person name="Culley D."/>
            <person name="Crous P.W."/>
            <person name="Fauchery L."/>
            <person name="Girlanda M."/>
            <person name="Hayes R."/>
            <person name="Keri Z."/>
            <person name="LaButti K."/>
            <person name="Lipzen A."/>
            <person name="Lombard V."/>
            <person name="Magnuson J."/>
            <person name="Maillard F."/>
            <person name="Morin E."/>
            <person name="Murat C."/>
            <person name="Nolan M."/>
            <person name="Ohm R."/>
            <person name="Pangilinan J."/>
            <person name="Pereira M."/>
            <person name="Perotto S."/>
            <person name="Peter M."/>
            <person name="Riley R."/>
            <person name="Sitrit Y."/>
            <person name="Stielow B."/>
            <person name="Szollosi G."/>
            <person name="Zifcakova L."/>
            <person name="Stursova M."/>
            <person name="Spatafora J.W."/>
            <person name="Tedersoo L."/>
            <person name="Vaario L.-M."/>
            <person name="Yamada A."/>
            <person name="Yan M."/>
            <person name="Wang P."/>
            <person name="Xu J."/>
            <person name="Bruns T."/>
            <person name="Baldrian P."/>
            <person name="Vilgalys R."/>
            <person name="Henrissat B."/>
            <person name="Grigoriev I.V."/>
            <person name="Hibbett D."/>
            <person name="Nagy L.G."/>
            <person name="Martin F.M."/>
        </authorList>
    </citation>
    <scope>NUCLEOTIDE SEQUENCE</scope>
    <source>
        <strain evidence="4">BED1</strain>
    </source>
</reference>
<keyword evidence="1" id="KW-0596">Phosphopantetheine</keyword>
<dbReference type="SMART" id="SM00823">
    <property type="entry name" value="PKS_PP"/>
    <property type="match status" value="1"/>
</dbReference>
<dbReference type="Gene3D" id="1.10.1200.10">
    <property type="entry name" value="ACP-like"/>
    <property type="match status" value="1"/>
</dbReference>
<keyword evidence="5" id="KW-1185">Reference proteome</keyword>
<dbReference type="InterPro" id="IPR013120">
    <property type="entry name" value="FAR_NAD-bd"/>
</dbReference>
<evidence type="ECO:0000313" key="5">
    <source>
        <dbReference type="Proteomes" id="UP001194468"/>
    </source>
</evidence>
<dbReference type="InterPro" id="IPR009081">
    <property type="entry name" value="PP-bd_ACP"/>
</dbReference>
<dbReference type="Pfam" id="PF00501">
    <property type="entry name" value="AMP-binding"/>
    <property type="match status" value="1"/>
</dbReference>
<dbReference type="Pfam" id="PF00550">
    <property type="entry name" value="PP-binding"/>
    <property type="match status" value="1"/>
</dbReference>
<dbReference type="GO" id="GO:0031177">
    <property type="term" value="F:phosphopantetheine binding"/>
    <property type="evidence" value="ECO:0007669"/>
    <property type="project" value="InterPro"/>
</dbReference>
<gene>
    <name evidence="4" type="ORF">L210DRAFT_3673807</name>
</gene>
<dbReference type="Gene3D" id="3.40.50.720">
    <property type="entry name" value="NAD(P)-binding Rossmann-like Domain"/>
    <property type="match status" value="1"/>
</dbReference>
<dbReference type="PANTHER" id="PTHR43439:SF2">
    <property type="entry name" value="ENZYME, PUTATIVE (JCVI)-RELATED"/>
    <property type="match status" value="1"/>
</dbReference>
<evidence type="ECO:0000259" key="3">
    <source>
        <dbReference type="SMART" id="SM00823"/>
    </source>
</evidence>
<dbReference type="InterPro" id="IPR036736">
    <property type="entry name" value="ACP-like_sf"/>
</dbReference>
<dbReference type="Pfam" id="PF23562">
    <property type="entry name" value="AMP-binding_C_3"/>
    <property type="match status" value="1"/>
</dbReference>
<name>A0AAD4BDR7_BOLED</name>
<accession>A0AAD4BDR7</accession>